<evidence type="ECO:0000313" key="2">
    <source>
        <dbReference type="Proteomes" id="UP001066276"/>
    </source>
</evidence>
<dbReference type="Proteomes" id="UP001066276">
    <property type="component" value="Chromosome 6"/>
</dbReference>
<organism evidence="1 2">
    <name type="scientific">Pleurodeles waltl</name>
    <name type="common">Iberian ribbed newt</name>
    <dbReference type="NCBI Taxonomy" id="8319"/>
    <lineage>
        <taxon>Eukaryota</taxon>
        <taxon>Metazoa</taxon>
        <taxon>Chordata</taxon>
        <taxon>Craniata</taxon>
        <taxon>Vertebrata</taxon>
        <taxon>Euteleostomi</taxon>
        <taxon>Amphibia</taxon>
        <taxon>Batrachia</taxon>
        <taxon>Caudata</taxon>
        <taxon>Salamandroidea</taxon>
        <taxon>Salamandridae</taxon>
        <taxon>Pleurodelinae</taxon>
        <taxon>Pleurodeles</taxon>
    </lineage>
</organism>
<comment type="caution">
    <text evidence="1">The sequence shown here is derived from an EMBL/GenBank/DDBJ whole genome shotgun (WGS) entry which is preliminary data.</text>
</comment>
<protein>
    <submittedName>
        <fullName evidence="1">Uncharacterized protein</fullName>
    </submittedName>
</protein>
<accession>A0AAV7R2C6</accession>
<name>A0AAV7R2C6_PLEWA</name>
<proteinExistence type="predicted"/>
<dbReference type="EMBL" id="JANPWB010000010">
    <property type="protein sequence ID" value="KAJ1144903.1"/>
    <property type="molecule type" value="Genomic_DNA"/>
</dbReference>
<sequence>MQISVYLRSGTDIPKTALGSVREILSPDTCRAVLQDLSVREKRHHQDSRRCRRSGALPTAVPVGLSGAKFRYLKKDLKKPFVDPKVPEFRLSTDGAVICGQP</sequence>
<keyword evidence="2" id="KW-1185">Reference proteome</keyword>
<evidence type="ECO:0000313" key="1">
    <source>
        <dbReference type="EMBL" id="KAJ1144903.1"/>
    </source>
</evidence>
<dbReference type="AlphaFoldDB" id="A0AAV7R2C6"/>
<reference evidence="1" key="1">
    <citation type="journal article" date="2022" name="bioRxiv">
        <title>Sequencing and chromosome-scale assembly of the giantPleurodeles waltlgenome.</title>
        <authorList>
            <person name="Brown T."/>
            <person name="Elewa A."/>
            <person name="Iarovenko S."/>
            <person name="Subramanian E."/>
            <person name="Araus A.J."/>
            <person name="Petzold A."/>
            <person name="Susuki M."/>
            <person name="Suzuki K.-i.T."/>
            <person name="Hayashi T."/>
            <person name="Toyoda A."/>
            <person name="Oliveira C."/>
            <person name="Osipova E."/>
            <person name="Leigh N.D."/>
            <person name="Simon A."/>
            <person name="Yun M.H."/>
        </authorList>
    </citation>
    <scope>NUCLEOTIDE SEQUENCE</scope>
    <source>
        <strain evidence="1">20211129_DDA</strain>
        <tissue evidence="1">Liver</tissue>
    </source>
</reference>
<gene>
    <name evidence="1" type="ORF">NDU88_011197</name>
</gene>